<gene>
    <name evidence="2" type="ORF">Afe05nite_09840</name>
</gene>
<feature type="compositionally biased region" description="Basic and acidic residues" evidence="1">
    <location>
        <begin position="107"/>
        <end position="118"/>
    </location>
</feature>
<dbReference type="Proteomes" id="UP000598174">
    <property type="component" value="Unassembled WGS sequence"/>
</dbReference>
<comment type="caution">
    <text evidence="2">The sequence shown here is derived from an EMBL/GenBank/DDBJ whole genome shotgun (WGS) entry which is preliminary data.</text>
</comment>
<keyword evidence="3" id="KW-1185">Reference proteome</keyword>
<dbReference type="AlphaFoldDB" id="A0A919IYN9"/>
<name>A0A919IYN9_9ACTN</name>
<evidence type="ECO:0000313" key="3">
    <source>
        <dbReference type="Proteomes" id="UP000598174"/>
    </source>
</evidence>
<evidence type="ECO:0000313" key="2">
    <source>
        <dbReference type="EMBL" id="GIE09144.1"/>
    </source>
</evidence>
<reference evidence="2" key="1">
    <citation type="submission" date="2021-01" db="EMBL/GenBank/DDBJ databases">
        <title>Whole genome shotgun sequence of Actinoplanes ferrugineus NBRC 15555.</title>
        <authorList>
            <person name="Komaki H."/>
            <person name="Tamura T."/>
        </authorList>
    </citation>
    <scope>NUCLEOTIDE SEQUENCE</scope>
    <source>
        <strain evidence="2">NBRC 15555</strain>
    </source>
</reference>
<dbReference type="EMBL" id="BOMM01000007">
    <property type="protein sequence ID" value="GIE09144.1"/>
    <property type="molecule type" value="Genomic_DNA"/>
</dbReference>
<feature type="compositionally biased region" description="Pro residues" evidence="1">
    <location>
        <begin position="32"/>
        <end position="48"/>
    </location>
</feature>
<accession>A0A919IYN9</accession>
<organism evidence="2 3">
    <name type="scientific">Paractinoplanes ferrugineus</name>
    <dbReference type="NCBI Taxonomy" id="113564"/>
    <lineage>
        <taxon>Bacteria</taxon>
        <taxon>Bacillati</taxon>
        <taxon>Actinomycetota</taxon>
        <taxon>Actinomycetes</taxon>
        <taxon>Micromonosporales</taxon>
        <taxon>Micromonosporaceae</taxon>
        <taxon>Paractinoplanes</taxon>
    </lineage>
</organism>
<proteinExistence type="predicted"/>
<evidence type="ECO:0000256" key="1">
    <source>
        <dbReference type="SAM" id="MobiDB-lite"/>
    </source>
</evidence>
<sequence length="132" mass="13752">MRRALPTYAQYLATVPFPTYCGFAVFRAFPLPPLPPSPVPPSPLPRSPIPSANAVPAGRHGAKGGPGPIPCPGTGLGAAPDHTGPTTPSSKEAGERVGQLGPQSSRADADGARRDRPARPPIAYHHINLTRR</sequence>
<feature type="region of interest" description="Disordered" evidence="1">
    <location>
        <begin position="32"/>
        <end position="132"/>
    </location>
</feature>
<protein>
    <submittedName>
        <fullName evidence="2">Uncharacterized protein</fullName>
    </submittedName>
</protein>